<dbReference type="RefSeq" id="WP_090124504.1">
    <property type="nucleotide sequence ID" value="NZ_FNNJ01000008.1"/>
</dbReference>
<dbReference type="PANTHER" id="PTHR33602:SF1">
    <property type="entry name" value="REGULATORY PROTEIN RECX FAMILY PROTEIN"/>
    <property type="match status" value="1"/>
</dbReference>
<comment type="subcellular location">
    <subcellularLocation>
        <location evidence="1">Cytoplasm</location>
    </subcellularLocation>
</comment>
<dbReference type="GO" id="GO:0006282">
    <property type="term" value="P:regulation of DNA repair"/>
    <property type="evidence" value="ECO:0007669"/>
    <property type="project" value="InterPro"/>
</dbReference>
<comment type="similarity">
    <text evidence="2">Belongs to the RecX family.</text>
</comment>
<sequence>MPYSKTYTVTEATRLLEKYCAYQERCHKEVEQKLHNLNMITEAKELIILHLMEHNFLNEERFSKAFVRGKFSIKKWGKIKIVNELKFKNISTYNIKSGLKEINENQYLQNLDMLASKKINLVKESNSYKKRVKVFNYLKSKGYENDIINNCLNKLL</sequence>
<evidence type="ECO:0000313" key="8">
    <source>
        <dbReference type="Proteomes" id="UP000199595"/>
    </source>
</evidence>
<dbReference type="EMBL" id="FNNJ01000008">
    <property type="protein sequence ID" value="SDX70098.1"/>
    <property type="molecule type" value="Genomic_DNA"/>
</dbReference>
<keyword evidence="8" id="KW-1185">Reference proteome</keyword>
<evidence type="ECO:0000259" key="6">
    <source>
        <dbReference type="Pfam" id="PF21981"/>
    </source>
</evidence>
<feature type="domain" description="RecX third three-helical" evidence="6">
    <location>
        <begin position="106"/>
        <end position="152"/>
    </location>
</feature>
<evidence type="ECO:0000256" key="4">
    <source>
        <dbReference type="ARBA" id="ARBA00022490"/>
    </source>
</evidence>
<gene>
    <name evidence="7" type="ORF">SAMN05444411_10877</name>
</gene>
<evidence type="ECO:0000256" key="1">
    <source>
        <dbReference type="ARBA" id="ARBA00004496"/>
    </source>
</evidence>
<dbReference type="InterPro" id="IPR003783">
    <property type="entry name" value="Regulatory_RecX"/>
</dbReference>
<dbReference type="PANTHER" id="PTHR33602">
    <property type="entry name" value="REGULATORY PROTEIN RECX FAMILY PROTEIN"/>
    <property type="match status" value="1"/>
</dbReference>
<accession>A0A1H3DVF5</accession>
<dbReference type="InterPro" id="IPR053925">
    <property type="entry name" value="RecX_HTH_3rd"/>
</dbReference>
<evidence type="ECO:0000256" key="2">
    <source>
        <dbReference type="ARBA" id="ARBA00009695"/>
    </source>
</evidence>
<feature type="domain" description="RecX second three-helical" evidence="5">
    <location>
        <begin position="58"/>
        <end position="97"/>
    </location>
</feature>
<evidence type="ECO:0000256" key="3">
    <source>
        <dbReference type="ARBA" id="ARBA00018111"/>
    </source>
</evidence>
<dbReference type="GO" id="GO:0005737">
    <property type="term" value="C:cytoplasm"/>
    <property type="evidence" value="ECO:0007669"/>
    <property type="project" value="UniProtKB-SubCell"/>
</dbReference>
<dbReference type="Proteomes" id="UP000199595">
    <property type="component" value="Unassembled WGS sequence"/>
</dbReference>
<keyword evidence="4" id="KW-0963">Cytoplasm</keyword>
<dbReference type="InterPro" id="IPR036388">
    <property type="entry name" value="WH-like_DNA-bd_sf"/>
</dbReference>
<organism evidence="7 8">
    <name type="scientific">Lutibacter oricola</name>
    <dbReference type="NCBI Taxonomy" id="762486"/>
    <lineage>
        <taxon>Bacteria</taxon>
        <taxon>Pseudomonadati</taxon>
        <taxon>Bacteroidota</taxon>
        <taxon>Flavobacteriia</taxon>
        <taxon>Flavobacteriales</taxon>
        <taxon>Flavobacteriaceae</taxon>
        <taxon>Lutibacter</taxon>
    </lineage>
</organism>
<protein>
    <recommendedName>
        <fullName evidence="3">Regulatory protein RecX</fullName>
    </recommendedName>
</protein>
<proteinExistence type="inferred from homology"/>
<dbReference type="STRING" id="762486.SAMN05444411_10877"/>
<dbReference type="Pfam" id="PF21981">
    <property type="entry name" value="RecX_HTH3"/>
    <property type="match status" value="1"/>
</dbReference>
<evidence type="ECO:0000259" key="5">
    <source>
        <dbReference type="Pfam" id="PF02631"/>
    </source>
</evidence>
<dbReference type="Gene3D" id="1.10.10.10">
    <property type="entry name" value="Winged helix-like DNA-binding domain superfamily/Winged helix DNA-binding domain"/>
    <property type="match status" value="2"/>
</dbReference>
<reference evidence="7 8" key="1">
    <citation type="submission" date="2016-10" db="EMBL/GenBank/DDBJ databases">
        <authorList>
            <person name="de Groot N.N."/>
        </authorList>
    </citation>
    <scope>NUCLEOTIDE SEQUENCE [LARGE SCALE GENOMIC DNA]</scope>
    <source>
        <strain evidence="7 8">DSM 24956</strain>
    </source>
</reference>
<dbReference type="InterPro" id="IPR053924">
    <property type="entry name" value="RecX_HTH_2nd"/>
</dbReference>
<name>A0A1H3DVF5_9FLAO</name>
<dbReference type="OrthoDB" id="1523826at2"/>
<dbReference type="AlphaFoldDB" id="A0A1H3DVF5"/>
<dbReference type="Pfam" id="PF02631">
    <property type="entry name" value="RecX_HTH2"/>
    <property type="match status" value="1"/>
</dbReference>
<evidence type="ECO:0000313" key="7">
    <source>
        <dbReference type="EMBL" id="SDX70098.1"/>
    </source>
</evidence>